<dbReference type="SMART" id="SM00132">
    <property type="entry name" value="LIM"/>
    <property type="match status" value="2"/>
</dbReference>
<dbReference type="GO" id="GO:0046872">
    <property type="term" value="F:metal ion binding"/>
    <property type="evidence" value="ECO:0007669"/>
    <property type="project" value="UniProtKB-KW"/>
</dbReference>
<feature type="compositionally biased region" description="Polar residues" evidence="6">
    <location>
        <begin position="230"/>
        <end position="243"/>
    </location>
</feature>
<feature type="region of interest" description="Disordered" evidence="6">
    <location>
        <begin position="162"/>
        <end position="194"/>
    </location>
</feature>
<dbReference type="EMBL" id="JAGSYN010000051">
    <property type="protein sequence ID" value="KAG7665188.1"/>
    <property type="molecule type" value="Genomic_DNA"/>
</dbReference>
<evidence type="ECO:0000256" key="1">
    <source>
        <dbReference type="ARBA" id="ARBA00022468"/>
    </source>
</evidence>
<dbReference type="CDD" id="cd00159">
    <property type="entry name" value="RhoGAP"/>
    <property type="match status" value="1"/>
</dbReference>
<dbReference type="AlphaFoldDB" id="A0A8J5QNZ0"/>
<dbReference type="SMART" id="SM00324">
    <property type="entry name" value="RhoGAP"/>
    <property type="match status" value="1"/>
</dbReference>
<evidence type="ECO:0000256" key="5">
    <source>
        <dbReference type="SAM" id="Coils"/>
    </source>
</evidence>
<feature type="region of interest" description="Disordered" evidence="6">
    <location>
        <begin position="313"/>
        <end position="362"/>
    </location>
</feature>
<sequence length="1112" mass="122165">MTEVEMPHGTPNTNPFHASDSNNGSLIAPDNVSNHSREICKKCNQPINEGHAYELGEDRWHINCFNCSKCNISLGCNSNFLVLGNGNLICSNCSYNCKQCGRKIDDLAILTGDQAYCSNCFKCRSCKNKIEDLRYARTSKGLFCMECHEKLMARKKKYDAKKKKMALMGKQKQQQSQLEEEEEQNSQAHPQPQHQTLLQNLQQQEDVRGSVDSHRESLIQAYLHTNLSGTSDFETLKTPSPALSKNKNLPLPPPITDGTPRTPPLDPNSRDKSKDSTPISFISTDIATTTNVSSNVGSLTHKQLKQTEAVDNDFSIEEVQNSDEDEEQGIRKETSLRHKSHSPSKLQNHVIATPSSSSHDTESILDRSIYNEILVSTPPPPTSAPEGTKAVLQLEPPANIAVTPKQQLAPPTSKNVLILSPNQYNDNQFHNMEPIGSQSPIKSSGAGSTTTTSTINSNSNSTTSSSSATLALPIPEPSRSLISSPIAKANRQARVVETTSDEILSQEITDDDHLNDLSRTPSKPKSPFQLSSPPPRMPVPSTPPVSIPFHIHSTPDTRESEHKTAKPSDPQAELKGLGLLTGESDVIQQSLQELHSGSPKKSLSSPMSMQPDRNEAVSSNGIGRKSSLLRGLKHNRSSSGSISNSIAGFFSGKKDDKTHIRRVSDGSTSLMVTSPMISPPMRQFPAHNLSAEIEEEEDRLNALKDEVVGWEKKKRNLEEDVKGLSTEKNRLLAELKALQVKITAEGSKYDNLITEINALNLQKMKLKEESKHAALTRTMTNIEAGDNNLTPTNSAVYSGPLYKGSSDDIAMSMTEATTINEEAPDQHKSTRLMFWRRGRNDNSAVASNNSKSGSNLSLMTNSNSQTTRATPASTGKGKFTRSISTNILDSFIGDSHNNNHANGLVNSAPLFSTTIARRAESEGAAVPLIIRKCLTEVEKRGLDFEGIYRISGGNSSITVIEGTFANLNPKPDSKSLNKLNEVLGSGDINSVTSALKRYLRKLPDPIISYDLYDAFIDISKMEADRSVKIEHLKKQVVEKLPQANRETLSLLCRHLRLVDSMKGMNKMNFKNLSVVFAPTLARDEVGDREMSDMAYRNETTEILLSESDKIFS</sequence>
<feature type="domain" description="LIM zinc-binding" evidence="7">
    <location>
        <begin position="38"/>
        <end position="100"/>
    </location>
</feature>
<keyword evidence="4" id="KW-0440">LIM domain</keyword>
<keyword evidence="10" id="KW-1185">Reference proteome</keyword>
<organism evidence="9 10">
    <name type="scientific">[Candida] subhashii</name>
    <dbReference type="NCBI Taxonomy" id="561895"/>
    <lineage>
        <taxon>Eukaryota</taxon>
        <taxon>Fungi</taxon>
        <taxon>Dikarya</taxon>
        <taxon>Ascomycota</taxon>
        <taxon>Saccharomycotina</taxon>
        <taxon>Pichiomycetes</taxon>
        <taxon>Debaryomycetaceae</taxon>
        <taxon>Spathaspora</taxon>
    </lineage>
</organism>
<evidence type="ECO:0000259" key="8">
    <source>
        <dbReference type="PROSITE" id="PS50238"/>
    </source>
</evidence>
<feature type="region of interest" description="Disordered" evidence="6">
    <location>
        <begin position="593"/>
        <end position="620"/>
    </location>
</feature>
<feature type="compositionally biased region" description="Low complexity" evidence="6">
    <location>
        <begin position="847"/>
        <end position="858"/>
    </location>
</feature>
<dbReference type="RefSeq" id="XP_049265420.1">
    <property type="nucleotide sequence ID" value="XM_049404877.1"/>
</dbReference>
<dbReference type="Pfam" id="PF00412">
    <property type="entry name" value="LIM"/>
    <property type="match status" value="1"/>
</dbReference>
<dbReference type="PROSITE" id="PS00478">
    <property type="entry name" value="LIM_DOMAIN_1"/>
    <property type="match status" value="1"/>
</dbReference>
<feature type="compositionally biased region" description="Pro residues" evidence="6">
    <location>
        <begin position="532"/>
        <end position="546"/>
    </location>
</feature>
<dbReference type="CDD" id="cd09395">
    <property type="entry name" value="LIM2_Rga"/>
    <property type="match status" value="1"/>
</dbReference>
<reference evidence="9 10" key="1">
    <citation type="journal article" date="2021" name="DNA Res.">
        <title>Genome analysis of Candida subhashii reveals its hybrid nature and dual mitochondrial genome conformations.</title>
        <authorList>
            <person name="Mixao V."/>
            <person name="Hegedusova E."/>
            <person name="Saus E."/>
            <person name="Pryszcz L.P."/>
            <person name="Cillingova A."/>
            <person name="Nosek J."/>
            <person name="Gabaldon T."/>
        </authorList>
    </citation>
    <scope>NUCLEOTIDE SEQUENCE [LARGE SCALE GENOMIC DNA]</scope>
    <source>
        <strain evidence="9 10">CBS 10753</strain>
    </source>
</reference>
<feature type="region of interest" description="Disordered" evidence="6">
    <location>
        <begin position="424"/>
        <end position="573"/>
    </location>
</feature>
<feature type="compositionally biased region" description="Polar residues" evidence="6">
    <location>
        <begin position="859"/>
        <end position="873"/>
    </location>
</feature>
<feature type="compositionally biased region" description="Polar residues" evidence="6">
    <location>
        <begin position="424"/>
        <end position="442"/>
    </location>
</feature>
<dbReference type="OrthoDB" id="19923at2759"/>
<dbReference type="GO" id="GO:0007165">
    <property type="term" value="P:signal transduction"/>
    <property type="evidence" value="ECO:0007669"/>
    <property type="project" value="InterPro"/>
</dbReference>
<evidence type="ECO:0000256" key="4">
    <source>
        <dbReference type="PROSITE-ProRule" id="PRU00125"/>
    </source>
</evidence>
<evidence type="ECO:0000259" key="7">
    <source>
        <dbReference type="PROSITE" id="PS50023"/>
    </source>
</evidence>
<feature type="compositionally biased region" description="Pro residues" evidence="6">
    <location>
        <begin position="250"/>
        <end position="266"/>
    </location>
</feature>
<feature type="compositionally biased region" description="Polar residues" evidence="6">
    <location>
        <begin position="497"/>
        <end position="507"/>
    </location>
</feature>
<dbReference type="PROSITE" id="PS50023">
    <property type="entry name" value="LIM_DOMAIN_2"/>
    <property type="match status" value="1"/>
</dbReference>
<feature type="compositionally biased region" description="Low complexity" evidence="6">
    <location>
        <begin position="596"/>
        <end position="609"/>
    </location>
</feature>
<evidence type="ECO:0000313" key="9">
    <source>
        <dbReference type="EMBL" id="KAG7665188.1"/>
    </source>
</evidence>
<evidence type="ECO:0000256" key="3">
    <source>
        <dbReference type="ARBA" id="ARBA00022833"/>
    </source>
</evidence>
<dbReference type="PANTHER" id="PTHR23176">
    <property type="entry name" value="RHO/RAC/CDC GTPASE-ACTIVATING PROTEIN"/>
    <property type="match status" value="1"/>
</dbReference>
<feature type="compositionally biased region" description="Low complexity" evidence="6">
    <location>
        <begin position="443"/>
        <end position="469"/>
    </location>
</feature>
<feature type="compositionally biased region" description="Low complexity" evidence="6">
    <location>
        <begin position="185"/>
        <end position="194"/>
    </location>
</feature>
<keyword evidence="3 4" id="KW-0862">Zinc</keyword>
<gene>
    <name evidence="9" type="ORF">J8A68_001244</name>
</gene>
<dbReference type="PROSITE" id="PS50238">
    <property type="entry name" value="RHOGAP"/>
    <property type="match status" value="1"/>
</dbReference>
<protein>
    <submittedName>
        <fullName evidence="9">RGA2</fullName>
    </submittedName>
</protein>
<feature type="compositionally biased region" description="Basic and acidic residues" evidence="6">
    <location>
        <begin position="553"/>
        <end position="566"/>
    </location>
</feature>
<feature type="compositionally biased region" description="Acidic residues" evidence="6">
    <location>
        <begin position="313"/>
        <end position="327"/>
    </location>
</feature>
<dbReference type="GO" id="GO:0005096">
    <property type="term" value="F:GTPase activator activity"/>
    <property type="evidence" value="ECO:0007669"/>
    <property type="project" value="UniProtKB-KW"/>
</dbReference>
<evidence type="ECO:0000256" key="2">
    <source>
        <dbReference type="ARBA" id="ARBA00022723"/>
    </source>
</evidence>
<feature type="domain" description="Rho-GAP" evidence="8">
    <location>
        <begin position="913"/>
        <end position="1111"/>
    </location>
</feature>
<comment type="caution">
    <text evidence="9">The sequence shown here is derived from an EMBL/GenBank/DDBJ whole genome shotgun (WGS) entry which is preliminary data.</text>
</comment>
<evidence type="ECO:0000313" key="10">
    <source>
        <dbReference type="Proteomes" id="UP000694255"/>
    </source>
</evidence>
<dbReference type="PANTHER" id="PTHR23176:SF128">
    <property type="entry name" value="RHO GTPASE-ACTIVATING PROTEIN RGD1"/>
    <property type="match status" value="1"/>
</dbReference>
<feature type="coiled-coil region" evidence="5">
    <location>
        <begin position="686"/>
        <end position="769"/>
    </location>
</feature>
<dbReference type="Pfam" id="PF00620">
    <property type="entry name" value="RhoGAP"/>
    <property type="match status" value="1"/>
</dbReference>
<accession>A0A8J5QNZ0</accession>
<keyword evidence="5" id="KW-0175">Coiled coil</keyword>
<dbReference type="InterPro" id="IPR050729">
    <property type="entry name" value="Rho-GAP"/>
</dbReference>
<feature type="compositionally biased region" description="Polar residues" evidence="6">
    <location>
        <begin position="10"/>
        <end position="20"/>
    </location>
</feature>
<feature type="region of interest" description="Disordered" evidence="6">
    <location>
        <begin position="842"/>
        <end position="878"/>
    </location>
</feature>
<dbReference type="Proteomes" id="UP000694255">
    <property type="component" value="Unassembled WGS sequence"/>
</dbReference>
<evidence type="ECO:0000256" key="6">
    <source>
        <dbReference type="SAM" id="MobiDB-lite"/>
    </source>
</evidence>
<feature type="compositionally biased region" description="Low complexity" evidence="6">
    <location>
        <begin position="166"/>
        <end position="177"/>
    </location>
</feature>
<name>A0A8J5QNZ0_9ASCO</name>
<dbReference type="InterPro" id="IPR001781">
    <property type="entry name" value="Znf_LIM"/>
</dbReference>
<dbReference type="GeneID" id="73468045"/>
<dbReference type="GO" id="GO:0005933">
    <property type="term" value="C:cellular bud"/>
    <property type="evidence" value="ECO:0007669"/>
    <property type="project" value="UniProtKB-ARBA"/>
</dbReference>
<proteinExistence type="predicted"/>
<keyword evidence="1" id="KW-0343">GTPase activation</keyword>
<dbReference type="GO" id="GO:0005938">
    <property type="term" value="C:cell cortex"/>
    <property type="evidence" value="ECO:0007669"/>
    <property type="project" value="UniProtKB-ARBA"/>
</dbReference>
<dbReference type="CDD" id="cd09394">
    <property type="entry name" value="LIM1_Rga"/>
    <property type="match status" value="1"/>
</dbReference>
<dbReference type="InterPro" id="IPR000198">
    <property type="entry name" value="RhoGAP_dom"/>
</dbReference>
<keyword evidence="2 4" id="KW-0479">Metal-binding</keyword>
<feature type="region of interest" description="Disordered" evidence="6">
    <location>
        <begin position="230"/>
        <end position="278"/>
    </location>
</feature>
<feature type="region of interest" description="Disordered" evidence="6">
    <location>
        <begin position="1"/>
        <end position="20"/>
    </location>
</feature>